<evidence type="ECO:0008006" key="4">
    <source>
        <dbReference type="Google" id="ProtNLM"/>
    </source>
</evidence>
<keyword evidence="2" id="KW-0560">Oxidoreductase</keyword>
<protein>
    <recommendedName>
        <fullName evidence="4">Oxidoreductase</fullName>
    </recommendedName>
</protein>
<dbReference type="InterPro" id="IPR002347">
    <property type="entry name" value="SDR_fam"/>
</dbReference>
<dbReference type="PROSITE" id="PS00061">
    <property type="entry name" value="ADH_SHORT"/>
    <property type="match status" value="1"/>
</dbReference>
<evidence type="ECO:0000256" key="1">
    <source>
        <dbReference type="ARBA" id="ARBA00006484"/>
    </source>
</evidence>
<dbReference type="Pfam" id="PF13561">
    <property type="entry name" value="adh_short_C2"/>
    <property type="match status" value="1"/>
</dbReference>
<gene>
    <name evidence="3" type="ORF">METZ01_LOCUS138080</name>
</gene>
<dbReference type="PANTHER" id="PTHR42760">
    <property type="entry name" value="SHORT-CHAIN DEHYDROGENASES/REDUCTASES FAMILY MEMBER"/>
    <property type="match status" value="1"/>
</dbReference>
<dbReference type="GO" id="GO:0048038">
    <property type="term" value="F:quinone binding"/>
    <property type="evidence" value="ECO:0007669"/>
    <property type="project" value="TreeGrafter"/>
</dbReference>
<dbReference type="AlphaFoldDB" id="A0A381Z7G3"/>
<evidence type="ECO:0000313" key="3">
    <source>
        <dbReference type="EMBL" id="SVA85226.1"/>
    </source>
</evidence>
<reference evidence="3" key="1">
    <citation type="submission" date="2018-05" db="EMBL/GenBank/DDBJ databases">
        <authorList>
            <person name="Lanie J.A."/>
            <person name="Ng W.-L."/>
            <person name="Kazmierczak K.M."/>
            <person name="Andrzejewski T.M."/>
            <person name="Davidsen T.M."/>
            <person name="Wayne K.J."/>
            <person name="Tettelin H."/>
            <person name="Glass J.I."/>
            <person name="Rusch D."/>
            <person name="Podicherti R."/>
            <person name="Tsui H.-C.T."/>
            <person name="Winkler M.E."/>
        </authorList>
    </citation>
    <scope>NUCLEOTIDE SEQUENCE</scope>
</reference>
<dbReference type="GO" id="GO:0016616">
    <property type="term" value="F:oxidoreductase activity, acting on the CH-OH group of donors, NAD or NADP as acceptor"/>
    <property type="evidence" value="ECO:0007669"/>
    <property type="project" value="TreeGrafter"/>
</dbReference>
<dbReference type="EMBL" id="UINC01020256">
    <property type="protein sequence ID" value="SVA85226.1"/>
    <property type="molecule type" value="Genomic_DNA"/>
</dbReference>
<dbReference type="CDD" id="cd05233">
    <property type="entry name" value="SDR_c"/>
    <property type="match status" value="1"/>
</dbReference>
<dbReference type="PANTHER" id="PTHR42760:SF133">
    <property type="entry name" value="3-OXOACYL-[ACYL-CARRIER-PROTEIN] REDUCTASE"/>
    <property type="match status" value="1"/>
</dbReference>
<proteinExistence type="inferred from homology"/>
<dbReference type="FunFam" id="3.40.50.720:FF:000084">
    <property type="entry name" value="Short-chain dehydrogenase reductase"/>
    <property type="match status" value="1"/>
</dbReference>
<dbReference type="InterPro" id="IPR020904">
    <property type="entry name" value="Sc_DH/Rdtase_CS"/>
</dbReference>
<dbReference type="GO" id="GO:0006633">
    <property type="term" value="P:fatty acid biosynthetic process"/>
    <property type="evidence" value="ECO:0007669"/>
    <property type="project" value="TreeGrafter"/>
</dbReference>
<dbReference type="InterPro" id="IPR036291">
    <property type="entry name" value="NAD(P)-bd_dom_sf"/>
</dbReference>
<evidence type="ECO:0000256" key="2">
    <source>
        <dbReference type="ARBA" id="ARBA00023002"/>
    </source>
</evidence>
<dbReference type="Gene3D" id="3.40.50.720">
    <property type="entry name" value="NAD(P)-binding Rossmann-like Domain"/>
    <property type="match status" value="1"/>
</dbReference>
<dbReference type="PRINTS" id="PR00081">
    <property type="entry name" value="GDHRDH"/>
</dbReference>
<name>A0A381Z7G3_9ZZZZ</name>
<dbReference type="PRINTS" id="PR00080">
    <property type="entry name" value="SDRFAMILY"/>
</dbReference>
<dbReference type="SUPFAM" id="SSF51735">
    <property type="entry name" value="NAD(P)-binding Rossmann-fold domains"/>
    <property type="match status" value="1"/>
</dbReference>
<sequence>MSILDLFKLDNQVAVVTGAGKGIGRGIAISLAEAGADLVLASRNKNDLEAVQEEIEKIGKQALSVPTDVTDSLSLEALGEGAIKKYGKISIWVNNAGGLPDGTPRYLTRTSSDQFEAQINLNLTAVWSGCVIAAKNMTEGGSIINISSRSSKDMGPNVKNGPYAASKSAVNSLTATFSRELAPKIRVNAIAPGPIPTENFIDSMNMTTPEREEEIRKYIALPLERWGTPNDIGAACVYMASEASSWITGQCLYVSGGS</sequence>
<comment type="similarity">
    <text evidence="1">Belongs to the short-chain dehydrogenases/reductases (SDR) family.</text>
</comment>
<accession>A0A381Z7G3</accession>
<organism evidence="3">
    <name type="scientific">marine metagenome</name>
    <dbReference type="NCBI Taxonomy" id="408172"/>
    <lineage>
        <taxon>unclassified sequences</taxon>
        <taxon>metagenomes</taxon>
        <taxon>ecological metagenomes</taxon>
    </lineage>
</organism>